<keyword evidence="5" id="KW-1185">Reference proteome</keyword>
<accession>A0ABM7RCZ6</accession>
<dbReference type="Pfam" id="PF13205">
    <property type="entry name" value="Big_5"/>
    <property type="match status" value="1"/>
</dbReference>
<name>A0ABM7RCZ6_9BACT</name>
<evidence type="ECO:0000313" key="4">
    <source>
        <dbReference type="EMBL" id="BCX47539.1"/>
    </source>
</evidence>
<dbReference type="Proteomes" id="UP001374893">
    <property type="component" value="Chromosome"/>
</dbReference>
<protein>
    <recommendedName>
        <fullName evidence="3">SbsA Ig-like domain-containing protein</fullName>
    </recommendedName>
</protein>
<dbReference type="InterPro" id="IPR032812">
    <property type="entry name" value="SbsA_Ig"/>
</dbReference>
<proteinExistence type="predicted"/>
<feature type="chain" id="PRO_5046450605" description="SbsA Ig-like domain-containing protein" evidence="2">
    <location>
        <begin position="32"/>
        <end position="2048"/>
    </location>
</feature>
<gene>
    <name evidence="4" type="ORF">HAHE_14470</name>
</gene>
<feature type="domain" description="SbsA Ig-like" evidence="3">
    <location>
        <begin position="548"/>
        <end position="659"/>
    </location>
</feature>
<dbReference type="EMBL" id="AP024702">
    <property type="protein sequence ID" value="BCX47539.1"/>
    <property type="molecule type" value="Genomic_DNA"/>
</dbReference>
<evidence type="ECO:0000256" key="2">
    <source>
        <dbReference type="SAM" id="SignalP"/>
    </source>
</evidence>
<evidence type="ECO:0000259" key="3">
    <source>
        <dbReference type="Pfam" id="PF13205"/>
    </source>
</evidence>
<evidence type="ECO:0000313" key="5">
    <source>
        <dbReference type="Proteomes" id="UP001374893"/>
    </source>
</evidence>
<dbReference type="InterPro" id="IPR011050">
    <property type="entry name" value="Pectin_lyase_fold/virulence"/>
</dbReference>
<evidence type="ECO:0000256" key="1">
    <source>
        <dbReference type="ARBA" id="ARBA00022729"/>
    </source>
</evidence>
<sequence>MNTPSFVGGQAPAAGLAILAAVSLTSAAAHAQLAPGLSLNFDANDPLSGVDSANWNSLTTDSSKDLDFGADVTLVNVTTAFAGITWAYSFDGTGTADSDNPTWDNQYGDGSGSSATATTWELWIKPADTGDAAAQCITESGGSGTGYAIWYDKGVDSDNSGTINFTIDGGNGAQIQTVRAVIDTTEFHQVTCVYERDGAAGGIDVMQIWVDGVLIDDNLSANPDADATNDNDNLDIPDWSGSNGSGFGDANDSFVDNITNGEFEGEVSVFRVWGGKALSGKEIVGNFNAMVGSFSVDAGTDTDGDEFWEDIASGNPSGLGLLLDDSPAVTREVIVGSGTLLSHAYDFPGGSTENEAGALLVDSDTTTARSFQNAPGDWSNNAISLEVWFKPDDLLAGDSPTNGQIIFEDGGGTGLGLFIDNNSLVCGQDNNDPLITYDLVADALDVIDDATTPTSEFIQAVVTRTQPGATTLYINGIDVGSVADDTDWSGGDPAGFGTRGGVNTGGRGNNQASTESFDGQIALVRLYNDLVLTAGQVQASYDRLTAPDTLDPEVVTLSPADDDPAVVLTGDLVVEFTEAIQLGTGEIRIVNETDLVTTTIDVVTDASQLSVSGATLTITPAVVLIGGKDYHIEIDDGAIEDEAGNTFAGIFDADTWNFSVEGIPPTLDSFANNKPGGQVFDNDSVTYTLTFSEDLNASTVDVGDFSNNGTAGITVDSVTPVSGSVYEVVVSPTSIGTIQLQVNALTNIEDLSGNELDTSAAIQDSAIIDVLPFVSNSGSLALDFQETLASEEFDTIAAGDNLWGDTTPADFYHVSVNSNNAGYGSYIALDALDAAIPPYTRPFTGPILGWAFYGGSPDNVLSFSEESGGRVSYTTTDTEFDSFGQDQLKFWNATDPGANLNLPADEAAEGATTQDKNVAGYRSFNQVSGTIDISGLASGTAYIFYGDFNNTPSVNVVMRDVDGLHPDVVLGDVHSVGVGGNGRAANRCEFFVAEVSFDTDGGLYEEILYDYSGGDAGRAGGVVLTGTAPAPLVKDDDTDDLNLGSSWVGGIAPGPIDTGLWDSTVTGSNSTVLGTDQEWNAIAVQDPGGDVTIGGGNILTLNGYGVSGTVIDMGSATVDLSINSGLALTDGEILNVASGRTLSIAGAISGSPGIELTGDGTVVLSGANTFGGDTTISSGILQLGAADVIPNGTGSGDVSVSGTLDLNGYSDTINGLLGSGVIDNTAGSTTATLIAGDDDRSTVFSGTLQNSGASAILGLQKTGSGTLTLDGTSTHSGGITVNSGTVVFDSASALGSGALAFDNGGTASATSIFSVDGTYSNAITVAAGSTDTNTIRTTNGLGSVIFDGAVTLDGGTTLTLDNSGSTFDMAGLVAGGGGLETTGSSADNFIFRGASTYSGGTVLGGSGVFIPTVSSTGPAGSPTSGPFGTGTLTIGGISMRSTNTADTTIGNPVVLSGNLTGVTATSEKNLTFTGPVTLTGGRTITSAIGQTVGTSSLIFTGDIDDGASSFGLTKDGGGVLVLAGTNTFGGSLALGNGTVRVASSASAGNNGQIISNSFNANNVTFASADGTPLTFTKTVTTNAAGGGITFGDAIGTGDLTFTGDLTRAGGATNRTAVVAGSTTVTFEGNLLSPAADNANTTFIKEGTGTLVFKGTGGATDAFSKILIAGGALAGTRFSDLGVPSSIGSALAATPGAVSITLDDAELLYIDGGAAASSTNRLLQIGRTTDAASGAIRNNATNPAETVTFSNTDPIAYGTVDQTRTLVLGGTNTGANTFASEIGDNGTAAVALTKEDSGTWVISGTNPYTGNTSVNEGTLGLDGASLASAVTVASVASVEFTLGAPSSTSSTLDLGTGTVKIVGAVDNVSDYQLMTATGGISGTLSLDSAIPDYELELRNGGTELWLSFIGTGGYAAWAATNAPTDADPTLDEDGDGVTNGVEYVLGGLISTNDLDKLPTVGTSGGDMTFSFVRDQASIDGSTTVEIEVGTTLASWPDVYAVPDAAAANNPGVTVVKDSPSAGFDTVTLTIVRAPDAAKFARLRVTVPAP</sequence>
<reference evidence="4 5" key="1">
    <citation type="submission" date="2021-06" db="EMBL/GenBank/DDBJ databases">
        <title>Complete genome of Haloferula helveola possessing various polysaccharide degrading enzymes.</title>
        <authorList>
            <person name="Takami H."/>
            <person name="Huang C."/>
            <person name="Hamasaki K."/>
        </authorList>
    </citation>
    <scope>NUCLEOTIDE SEQUENCE [LARGE SCALE GENOMIC DNA]</scope>
    <source>
        <strain evidence="4 5">CN-1</strain>
    </source>
</reference>
<dbReference type="SUPFAM" id="SSF49899">
    <property type="entry name" value="Concanavalin A-like lectins/glucanases"/>
    <property type="match status" value="2"/>
</dbReference>
<organism evidence="4 5">
    <name type="scientific">Haloferula helveola</name>
    <dbReference type="NCBI Taxonomy" id="490095"/>
    <lineage>
        <taxon>Bacteria</taxon>
        <taxon>Pseudomonadati</taxon>
        <taxon>Verrucomicrobiota</taxon>
        <taxon>Verrucomicrobiia</taxon>
        <taxon>Verrucomicrobiales</taxon>
        <taxon>Verrucomicrobiaceae</taxon>
        <taxon>Haloferula</taxon>
    </lineage>
</organism>
<feature type="signal peptide" evidence="2">
    <location>
        <begin position="1"/>
        <end position="31"/>
    </location>
</feature>
<dbReference type="SUPFAM" id="SSF51126">
    <property type="entry name" value="Pectin lyase-like"/>
    <property type="match status" value="2"/>
</dbReference>
<dbReference type="Pfam" id="PF12951">
    <property type="entry name" value="PATR"/>
    <property type="match status" value="4"/>
</dbReference>
<dbReference type="InterPro" id="IPR013425">
    <property type="entry name" value="Autotrns_rpt"/>
</dbReference>
<dbReference type="Gene3D" id="2.60.120.200">
    <property type="match status" value="2"/>
</dbReference>
<dbReference type="NCBIfam" id="TIGR02601">
    <property type="entry name" value="autotrns_rpt"/>
    <property type="match status" value="4"/>
</dbReference>
<dbReference type="InterPro" id="IPR013320">
    <property type="entry name" value="ConA-like_dom_sf"/>
</dbReference>
<keyword evidence="1 2" id="KW-0732">Signal</keyword>